<dbReference type="InterPro" id="IPR004839">
    <property type="entry name" value="Aminotransferase_I/II_large"/>
</dbReference>
<keyword evidence="6" id="KW-0808">Transferase</keyword>
<dbReference type="OMA" id="IITDPTW"/>
<feature type="non-terminal residue" evidence="10">
    <location>
        <position position="438"/>
    </location>
</feature>
<feature type="domain" description="Aminotransferase class I/classII large" evidence="9">
    <location>
        <begin position="274"/>
        <end position="415"/>
    </location>
</feature>
<evidence type="ECO:0000256" key="4">
    <source>
        <dbReference type="ARBA" id="ARBA00012753"/>
    </source>
</evidence>
<dbReference type="PANTHER" id="PTHR11879">
    <property type="entry name" value="ASPARTATE AMINOTRANSFERASE"/>
    <property type="match status" value="1"/>
</dbReference>
<comment type="subunit">
    <text evidence="3">Homodimer.</text>
</comment>
<evidence type="ECO:0000313" key="11">
    <source>
        <dbReference type="Proteomes" id="UP000258309"/>
    </source>
</evidence>
<protein>
    <recommendedName>
        <fullName evidence="4">aspartate transaminase</fullName>
        <ecNumber evidence="4">2.6.1.1</ecNumber>
    </recommendedName>
    <alternativeName>
        <fullName evidence="8">Transaminase A</fullName>
    </alternativeName>
</protein>
<feature type="non-terminal residue" evidence="10">
    <location>
        <position position="1"/>
    </location>
</feature>
<evidence type="ECO:0000259" key="9">
    <source>
        <dbReference type="Pfam" id="PF00155"/>
    </source>
</evidence>
<dbReference type="Pfam" id="PF00155">
    <property type="entry name" value="Aminotran_1_2"/>
    <property type="match status" value="2"/>
</dbReference>
<dbReference type="InterPro" id="IPR015421">
    <property type="entry name" value="PyrdxlP-dep_Trfase_major"/>
</dbReference>
<dbReference type="GO" id="GO:0004069">
    <property type="term" value="F:L-aspartate:2-oxoglutarate aminotransferase activity"/>
    <property type="evidence" value="ECO:0007669"/>
    <property type="project" value="UniProtKB-EC"/>
</dbReference>
<comment type="caution">
    <text evidence="10">The sequence shown here is derived from an EMBL/GenBank/DDBJ whole genome shotgun (WGS) entry which is preliminary data.</text>
</comment>
<dbReference type="Gene3D" id="3.90.1150.10">
    <property type="entry name" value="Aspartate Aminotransferase, domain 1"/>
    <property type="match status" value="1"/>
</dbReference>
<keyword evidence="5" id="KW-0032">Aminotransferase</keyword>
<sequence length="438" mass="48861">MGSIETQQSFYASGKYIPPDAIFEVTKSFFADPHPKKVNLGQGTYRDEFGRPWVLPSVQMAKEKVANCGHEYLPIAGLQPLRERAIELVFHDTRALEEGRLASCQSLSGTGALSLAGLALKQCNPSLKTIYITDPTWSNHELLFSSLGFEVKKLPYYNDGKFDMDSYMSVLRTTAPGSILILHACAHNPTGCDPSKAQWKEIAAVIQQRKIFPIFDSAYLGFNSGSVDEDAWAIKHFVEELGMEASICLSFAKSMGLYGKDVHFIEWIKKLTGEGERIGLVTFVTQSVDLTRTMNSILANCQRATVSSPPVYGAQIVATVLSNPEIKAQWDTDLITMSSRIRTMRKGLYEELLRLETPGDWSHIVNQSGMFCYTGLTPRQIGHLNREYHIYMADTSRISIAGLNEGNLEYFAQAIDQTYDASSLRKTEELHTPWQGQA</sequence>
<dbReference type="EMBL" id="NCSJ02000056">
    <property type="protein sequence ID" value="RFU32346.1"/>
    <property type="molecule type" value="Genomic_DNA"/>
</dbReference>
<dbReference type="InterPro" id="IPR000796">
    <property type="entry name" value="Asp_trans"/>
</dbReference>
<evidence type="ECO:0000313" key="10">
    <source>
        <dbReference type="EMBL" id="RFU32346.1"/>
    </source>
</evidence>
<evidence type="ECO:0000256" key="7">
    <source>
        <dbReference type="ARBA" id="ARBA00022898"/>
    </source>
</evidence>
<dbReference type="FunFam" id="3.90.1150.10:FF:000001">
    <property type="entry name" value="Aspartate aminotransferase"/>
    <property type="match status" value="1"/>
</dbReference>
<dbReference type="CDD" id="cd00609">
    <property type="entry name" value="AAT_like"/>
    <property type="match status" value="1"/>
</dbReference>
<evidence type="ECO:0000256" key="1">
    <source>
        <dbReference type="ARBA" id="ARBA00001933"/>
    </source>
</evidence>
<dbReference type="GO" id="GO:0006532">
    <property type="term" value="P:aspartate biosynthetic process"/>
    <property type="evidence" value="ECO:0007669"/>
    <property type="project" value="TreeGrafter"/>
</dbReference>
<dbReference type="EC" id="2.6.1.1" evidence="4"/>
<dbReference type="Gene3D" id="3.40.640.10">
    <property type="entry name" value="Type I PLP-dependent aspartate aminotransferase-like (Major domain)"/>
    <property type="match status" value="1"/>
</dbReference>
<dbReference type="OrthoDB" id="6752799at2759"/>
<dbReference type="InterPro" id="IPR015422">
    <property type="entry name" value="PyrdxlP-dep_Trfase_small"/>
</dbReference>
<evidence type="ECO:0000256" key="5">
    <source>
        <dbReference type="ARBA" id="ARBA00022576"/>
    </source>
</evidence>
<dbReference type="GO" id="GO:0005829">
    <property type="term" value="C:cytosol"/>
    <property type="evidence" value="ECO:0007669"/>
    <property type="project" value="TreeGrafter"/>
</dbReference>
<reference evidence="10 11" key="1">
    <citation type="submission" date="2018-05" db="EMBL/GenBank/DDBJ databases">
        <title>Draft genome sequence of Scytalidium lignicola DSM 105466, a ubiquitous saprotrophic fungus.</title>
        <authorList>
            <person name="Buettner E."/>
            <person name="Gebauer A.M."/>
            <person name="Hofrichter M."/>
            <person name="Liers C."/>
            <person name="Kellner H."/>
        </authorList>
    </citation>
    <scope>NUCLEOTIDE SEQUENCE [LARGE SCALE GENOMIC DNA]</scope>
    <source>
        <strain evidence="10 11">DSM 105466</strain>
    </source>
</reference>
<evidence type="ECO:0000256" key="8">
    <source>
        <dbReference type="ARBA" id="ARBA00030923"/>
    </source>
</evidence>
<dbReference type="PRINTS" id="PR00799">
    <property type="entry name" value="TRANSAMINASE"/>
</dbReference>
<dbReference type="SUPFAM" id="SSF53383">
    <property type="entry name" value="PLP-dependent transferases"/>
    <property type="match status" value="1"/>
</dbReference>
<dbReference type="PANTHER" id="PTHR11879:SF55">
    <property type="entry name" value="GLUTAMATE OXALOACETATE TRANSAMINASE 1, ISOFORM B"/>
    <property type="match status" value="1"/>
</dbReference>
<keyword evidence="11" id="KW-1185">Reference proteome</keyword>
<evidence type="ECO:0000256" key="6">
    <source>
        <dbReference type="ARBA" id="ARBA00022679"/>
    </source>
</evidence>
<feature type="domain" description="Aminotransferase class I/classII large" evidence="9">
    <location>
        <begin position="36"/>
        <end position="259"/>
    </location>
</feature>
<gene>
    <name evidence="10" type="ORF">B7463_g3958</name>
</gene>
<dbReference type="GO" id="GO:0030170">
    <property type="term" value="F:pyridoxal phosphate binding"/>
    <property type="evidence" value="ECO:0007669"/>
    <property type="project" value="InterPro"/>
</dbReference>
<comment type="cofactor">
    <cofactor evidence="1">
        <name>pyridoxal 5'-phosphate</name>
        <dbReference type="ChEBI" id="CHEBI:597326"/>
    </cofactor>
</comment>
<dbReference type="STRING" id="5539.A0A3E2HFZ6"/>
<keyword evidence="7" id="KW-0663">Pyridoxal phosphate</keyword>
<proteinExistence type="inferred from homology"/>
<evidence type="ECO:0000256" key="2">
    <source>
        <dbReference type="ARBA" id="ARBA00007441"/>
    </source>
</evidence>
<dbReference type="Proteomes" id="UP000258309">
    <property type="component" value="Unassembled WGS sequence"/>
</dbReference>
<evidence type="ECO:0000256" key="3">
    <source>
        <dbReference type="ARBA" id="ARBA00011738"/>
    </source>
</evidence>
<dbReference type="InterPro" id="IPR015424">
    <property type="entry name" value="PyrdxlP-dep_Trfase"/>
</dbReference>
<accession>A0A3E2HFZ6</accession>
<organism evidence="10 11">
    <name type="scientific">Scytalidium lignicola</name>
    <name type="common">Hyphomycete</name>
    <dbReference type="NCBI Taxonomy" id="5539"/>
    <lineage>
        <taxon>Eukaryota</taxon>
        <taxon>Fungi</taxon>
        <taxon>Dikarya</taxon>
        <taxon>Ascomycota</taxon>
        <taxon>Pezizomycotina</taxon>
        <taxon>Leotiomycetes</taxon>
        <taxon>Leotiomycetes incertae sedis</taxon>
        <taxon>Scytalidium</taxon>
    </lineage>
</organism>
<dbReference type="AlphaFoldDB" id="A0A3E2HFZ6"/>
<name>A0A3E2HFZ6_SCYLI</name>
<comment type="similarity">
    <text evidence="2">Belongs to the class-I pyridoxal-phosphate-dependent aminotransferase family.</text>
</comment>